<reference evidence="2" key="1">
    <citation type="journal article" date="2023" name="Front. Plant Sci.">
        <title>Chromosomal-level genome assembly of Melastoma candidum provides insights into trichome evolution.</title>
        <authorList>
            <person name="Zhong Y."/>
            <person name="Wu W."/>
            <person name="Sun C."/>
            <person name="Zou P."/>
            <person name="Liu Y."/>
            <person name="Dai S."/>
            <person name="Zhou R."/>
        </authorList>
    </citation>
    <scope>NUCLEOTIDE SEQUENCE [LARGE SCALE GENOMIC DNA]</scope>
</reference>
<evidence type="ECO:0000313" key="2">
    <source>
        <dbReference type="Proteomes" id="UP001057402"/>
    </source>
</evidence>
<dbReference type="EMBL" id="CM042889">
    <property type="protein sequence ID" value="KAI4319263.1"/>
    <property type="molecule type" value="Genomic_DNA"/>
</dbReference>
<sequence length="87" mass="9300">MVTLGSYGGEVRLVGGGDDDDEVAAAEEVMLLWGMQQPTSSKPNSFVAQSSLLLPRGSLRSLPIYPAVAFFLVAVGYPWCHWSGRVG</sequence>
<organism evidence="1 2">
    <name type="scientific">Melastoma candidum</name>
    <dbReference type="NCBI Taxonomy" id="119954"/>
    <lineage>
        <taxon>Eukaryota</taxon>
        <taxon>Viridiplantae</taxon>
        <taxon>Streptophyta</taxon>
        <taxon>Embryophyta</taxon>
        <taxon>Tracheophyta</taxon>
        <taxon>Spermatophyta</taxon>
        <taxon>Magnoliopsida</taxon>
        <taxon>eudicotyledons</taxon>
        <taxon>Gunneridae</taxon>
        <taxon>Pentapetalae</taxon>
        <taxon>rosids</taxon>
        <taxon>malvids</taxon>
        <taxon>Myrtales</taxon>
        <taxon>Melastomataceae</taxon>
        <taxon>Melastomatoideae</taxon>
        <taxon>Melastomateae</taxon>
        <taxon>Melastoma</taxon>
    </lineage>
</organism>
<gene>
    <name evidence="1" type="ORF">MLD38_032886</name>
</gene>
<protein>
    <submittedName>
        <fullName evidence="1">Uncharacterized protein</fullName>
    </submittedName>
</protein>
<proteinExistence type="predicted"/>
<name>A0ACB9M5K3_9MYRT</name>
<dbReference type="Proteomes" id="UP001057402">
    <property type="component" value="Chromosome 10"/>
</dbReference>
<comment type="caution">
    <text evidence="1">The sequence shown here is derived from an EMBL/GenBank/DDBJ whole genome shotgun (WGS) entry which is preliminary data.</text>
</comment>
<keyword evidence="2" id="KW-1185">Reference proteome</keyword>
<accession>A0ACB9M5K3</accession>
<evidence type="ECO:0000313" key="1">
    <source>
        <dbReference type="EMBL" id="KAI4319263.1"/>
    </source>
</evidence>